<organism evidence="2 3">
    <name type="scientific">Paramecium bursaria Chlorella virus 1</name>
    <name type="common">PBCV-1</name>
    <dbReference type="NCBI Taxonomy" id="10506"/>
    <lineage>
        <taxon>Viruses</taxon>
        <taxon>Varidnaviria</taxon>
        <taxon>Bamfordvirae</taxon>
        <taxon>Nucleocytoviricota</taxon>
        <taxon>Megaviricetes</taxon>
        <taxon>Algavirales</taxon>
        <taxon>Phycodnaviridae</taxon>
        <taxon>Chlorovirus</taxon>
        <taxon>Chlorovirus vanettense</taxon>
    </lineage>
</organism>
<sequence>MLADIIKSIKTATSEPDVKNALDDIIKPCMNYVDTKITSVTFFFQVIAILILIQCLATIFLIIMEIKRNL</sequence>
<dbReference type="KEGG" id="vg:918064"/>
<reference evidence="2 3" key="5">
    <citation type="journal article" date="1997" name="Virology">
        <title>Analysis of 74 kb of DNA located at the right end of the 330-kb chlorella virus PBCV-1 genome.</title>
        <authorList>
            <person name="Li Y."/>
            <person name="Lu Z."/>
            <person name="Sun L."/>
            <person name="Ropp S."/>
            <person name="Kutish G.F."/>
            <person name="Rock D.L."/>
            <person name="Van Etten J.L."/>
        </authorList>
    </citation>
    <scope>NUCLEOTIDE SEQUENCE [LARGE SCALE GENOMIC DNA]</scope>
</reference>
<reference evidence="2 3" key="4">
    <citation type="journal article" date="1996" name="Virology">
        <title>Analysis of 76 kb of the chlorella virus PBCV-1 330-kb genome: map positions 182 to 258.</title>
        <authorList>
            <person name="Kutish G.F."/>
            <person name="Li Y."/>
            <person name="Lu Z."/>
            <person name="Furuta M."/>
            <person name="Rock D.L."/>
            <person name="Van Etten J.L."/>
        </authorList>
    </citation>
    <scope>NUCLEOTIDE SEQUENCE [LARGE SCALE GENOMIC DNA]</scope>
</reference>
<reference evidence="2 3" key="7">
    <citation type="journal article" date="2000" name="Virology">
        <title>Characterization of a beta-1,3-glucanase encoded by chlorella virus PBCV-1.</title>
        <authorList>
            <person name="Sun L."/>
            <person name="Gurnon J.R."/>
            <person name="Adams B.J."/>
            <person name="Graves M.V."/>
            <person name="Van Etten J.L."/>
        </authorList>
    </citation>
    <scope>NUCLEOTIDE SEQUENCE [LARGE SCALE GENOMIC DNA]</scope>
</reference>
<evidence type="ECO:0000256" key="1">
    <source>
        <dbReference type="SAM" id="Phobius"/>
    </source>
</evidence>
<keyword evidence="1" id="KW-1133">Transmembrane helix</keyword>
<keyword evidence="3" id="KW-1185">Reference proteome</keyword>
<reference evidence="2 3" key="2">
    <citation type="journal article" date="1995" name="Virology">
        <title>Analysis of 43 kb of the Chlorella virus PBCV-1 330-kb genome: map positions 45 to 88.</title>
        <authorList>
            <person name="Li Y."/>
            <person name="Lu Z."/>
            <person name="Burbank D.E."/>
            <person name="Kutish G.F."/>
            <person name="Rock D.L."/>
            <person name="Van Etten J.L."/>
        </authorList>
    </citation>
    <scope>NUCLEOTIDE SEQUENCE [LARGE SCALE GENOMIC DNA]</scope>
</reference>
<reference evidence="2 3" key="1">
    <citation type="journal article" date="1995" name="Virology">
        <title>Analysis of 45 kb of DNA located at the left end of the chlorella virus PBCV-1 genome.</title>
        <authorList>
            <person name="Lu Z."/>
            <person name="Li Y."/>
            <person name="Zhang Y."/>
            <person name="Kutish G.F."/>
            <person name="Rock D.L."/>
            <person name="Van Etten J.L."/>
        </authorList>
    </citation>
    <scope>NUCLEOTIDE SEQUENCE [LARGE SCALE GENOMIC DNA]</scope>
</reference>
<organismHost>
    <name type="scientific">Chlorella</name>
    <dbReference type="NCBI Taxonomy" id="3071"/>
</organismHost>
<keyword evidence="1" id="KW-0472">Membrane</keyword>
<name>Q98472_PBCV1</name>
<evidence type="ECO:0000313" key="3">
    <source>
        <dbReference type="Proteomes" id="UP000000862"/>
    </source>
</evidence>
<dbReference type="RefSeq" id="NP_048777.1">
    <property type="nucleotide sequence ID" value="NC_000852.5"/>
</dbReference>
<feature type="transmembrane region" description="Helical" evidence="1">
    <location>
        <begin position="42"/>
        <end position="64"/>
    </location>
</feature>
<reference evidence="2 3" key="3">
    <citation type="journal article" date="1996" name="Virology">
        <title>Analysis of 94 kb of the chlorella virus PBCV-1 330-kb genome: map positions 88 to 182.</title>
        <authorList>
            <person name="Lu Z."/>
            <person name="Li Y."/>
            <person name="Que Q."/>
            <person name="Kutish G.F."/>
            <person name="Rock D.L."/>
            <person name="Van Etten J.L."/>
        </authorList>
    </citation>
    <scope>NUCLEOTIDE SEQUENCE [LARGE SCALE GENOMIC DNA]</scope>
</reference>
<dbReference type="EMBL" id="JF411744">
    <property type="protein sequence ID" value="AAC96788.1"/>
    <property type="molecule type" value="Genomic_DNA"/>
</dbReference>
<dbReference type="GeneID" id="918064"/>
<dbReference type="OrthoDB" id="26182at10239"/>
<reference evidence="2 3" key="8">
    <citation type="journal article" date="2010" name="J. Virol.">
        <title>Microarray analysis of Paramecium bursaria chlorella virus 1 transcription.</title>
        <authorList>
            <person name="Yanai-Balser G.M."/>
            <person name="Duncan G.A."/>
            <person name="Eudy J.D."/>
            <person name="Wang D."/>
            <person name="Li X."/>
            <person name="Agarkova I.V."/>
            <person name="Dunigan D.D."/>
            <person name="Van Etten J.L."/>
        </authorList>
    </citation>
    <scope>NUCLEOTIDE SEQUENCE [LARGE SCALE GENOMIC DNA]</scope>
</reference>
<protein>
    <submittedName>
        <fullName evidence="2">Uncharacterized protein</fullName>
    </submittedName>
</protein>
<proteinExistence type="predicted"/>
<gene>
    <name evidence="2" type="primary">A420L</name>
</gene>
<dbReference type="PIR" id="T17923">
    <property type="entry name" value="T17923"/>
</dbReference>
<reference evidence="2 3" key="6">
    <citation type="journal article" date="1999" name="Virology">
        <title>Chlorella virus PBCV-1 encodes a functional homospermidine synthase.</title>
        <authorList>
            <person name="Kaiser A."/>
            <person name="Vollmert M."/>
            <person name="Tholl D."/>
            <person name="Graves M.V."/>
            <person name="Gurnon J.R."/>
            <person name="Xing W."/>
            <person name="Lisec A.D."/>
            <person name="Nickerson K.W."/>
            <person name="Van Etten J.L."/>
        </authorList>
    </citation>
    <scope>NUCLEOTIDE SEQUENCE [LARGE SCALE GENOMIC DNA]</scope>
</reference>
<evidence type="ECO:0000313" key="2">
    <source>
        <dbReference type="EMBL" id="AAC96788.1"/>
    </source>
</evidence>
<keyword evidence="1" id="KW-0812">Transmembrane</keyword>
<dbReference type="Proteomes" id="UP000000862">
    <property type="component" value="Segment"/>
</dbReference>
<accession>Q98472</accession>